<name>A0A9D2DDU1_9BACT</name>
<dbReference type="Proteomes" id="UP000824014">
    <property type="component" value="Unassembled WGS sequence"/>
</dbReference>
<dbReference type="SUPFAM" id="SSF52540">
    <property type="entry name" value="P-loop containing nucleoside triphosphate hydrolases"/>
    <property type="match status" value="1"/>
</dbReference>
<dbReference type="SMART" id="SM00382">
    <property type="entry name" value="AAA"/>
    <property type="match status" value="1"/>
</dbReference>
<dbReference type="InterPro" id="IPR003593">
    <property type="entry name" value="AAA+_ATPase"/>
</dbReference>
<sequence length="222" mass="24630">MNNTPLVSLRHVGVSYDGKPALTDIDLEIRANDFIGIVGPNGGGKTTLVKAILGLVPHTGEIRLDDSLRTAAGRIGYLPQQNNIDPAFPILTEEVIASGLQSGRRLMGRIRPEERRRIAELMETAGITRLRGQAVGTLSGGEMQRVLLCRALISDPALLILDEPSNFVDPRFEHELYELLRRLSRRMAIVMVSHNRSITADYADRLYYVDHTISPYPPTPRP</sequence>
<dbReference type="PANTHER" id="PTHR42734:SF17">
    <property type="entry name" value="METAL TRANSPORT SYSTEM ATP-BINDING PROTEIN TM_0124-RELATED"/>
    <property type="match status" value="1"/>
</dbReference>
<dbReference type="InterPro" id="IPR050153">
    <property type="entry name" value="Metal_Ion_Import_ABC"/>
</dbReference>
<reference evidence="6" key="2">
    <citation type="submission" date="2021-04" db="EMBL/GenBank/DDBJ databases">
        <authorList>
            <person name="Gilroy R."/>
        </authorList>
    </citation>
    <scope>NUCLEOTIDE SEQUENCE</scope>
    <source>
        <strain evidence="6">ChiHjej11B10-19426</strain>
    </source>
</reference>
<evidence type="ECO:0000313" key="7">
    <source>
        <dbReference type="Proteomes" id="UP000824014"/>
    </source>
</evidence>
<feature type="domain" description="ABC transporter" evidence="5">
    <location>
        <begin position="7"/>
        <end position="222"/>
    </location>
</feature>
<evidence type="ECO:0000256" key="1">
    <source>
        <dbReference type="ARBA" id="ARBA00005417"/>
    </source>
</evidence>
<dbReference type="EMBL" id="DXCC01000011">
    <property type="protein sequence ID" value="HIZ15027.1"/>
    <property type="molecule type" value="Genomic_DNA"/>
</dbReference>
<evidence type="ECO:0000259" key="5">
    <source>
        <dbReference type="PROSITE" id="PS50893"/>
    </source>
</evidence>
<evidence type="ECO:0000256" key="3">
    <source>
        <dbReference type="ARBA" id="ARBA00022741"/>
    </source>
</evidence>
<dbReference type="GO" id="GO:0005524">
    <property type="term" value="F:ATP binding"/>
    <property type="evidence" value="ECO:0007669"/>
    <property type="project" value="UniProtKB-KW"/>
</dbReference>
<dbReference type="GO" id="GO:0016887">
    <property type="term" value="F:ATP hydrolysis activity"/>
    <property type="evidence" value="ECO:0007669"/>
    <property type="project" value="InterPro"/>
</dbReference>
<reference evidence="6" key="1">
    <citation type="journal article" date="2021" name="PeerJ">
        <title>Extensive microbial diversity within the chicken gut microbiome revealed by metagenomics and culture.</title>
        <authorList>
            <person name="Gilroy R."/>
            <person name="Ravi A."/>
            <person name="Getino M."/>
            <person name="Pursley I."/>
            <person name="Horton D.L."/>
            <person name="Alikhan N.F."/>
            <person name="Baker D."/>
            <person name="Gharbi K."/>
            <person name="Hall N."/>
            <person name="Watson M."/>
            <person name="Adriaenssens E.M."/>
            <person name="Foster-Nyarko E."/>
            <person name="Jarju S."/>
            <person name="Secka A."/>
            <person name="Antonio M."/>
            <person name="Oren A."/>
            <person name="Chaudhuri R.R."/>
            <person name="La Ragione R."/>
            <person name="Hildebrand F."/>
            <person name="Pallen M.J."/>
        </authorList>
    </citation>
    <scope>NUCLEOTIDE SEQUENCE</scope>
    <source>
        <strain evidence="6">ChiHjej11B10-19426</strain>
    </source>
</reference>
<proteinExistence type="inferred from homology"/>
<comment type="similarity">
    <text evidence="1">Belongs to the ABC transporter superfamily.</text>
</comment>
<dbReference type="InterPro" id="IPR003439">
    <property type="entry name" value="ABC_transporter-like_ATP-bd"/>
</dbReference>
<dbReference type="InterPro" id="IPR017871">
    <property type="entry name" value="ABC_transporter-like_CS"/>
</dbReference>
<protein>
    <submittedName>
        <fullName evidence="6">Metal ABC transporter ATP-binding protein</fullName>
    </submittedName>
</protein>
<dbReference type="InterPro" id="IPR027417">
    <property type="entry name" value="P-loop_NTPase"/>
</dbReference>
<comment type="caution">
    <text evidence="6">The sequence shown here is derived from an EMBL/GenBank/DDBJ whole genome shotgun (WGS) entry which is preliminary data.</text>
</comment>
<keyword evidence="3" id="KW-0547">Nucleotide-binding</keyword>
<accession>A0A9D2DDU1</accession>
<dbReference type="PROSITE" id="PS50893">
    <property type="entry name" value="ABC_TRANSPORTER_2"/>
    <property type="match status" value="1"/>
</dbReference>
<dbReference type="Gene3D" id="3.40.50.300">
    <property type="entry name" value="P-loop containing nucleotide triphosphate hydrolases"/>
    <property type="match status" value="1"/>
</dbReference>
<keyword evidence="4 6" id="KW-0067">ATP-binding</keyword>
<dbReference type="Pfam" id="PF00005">
    <property type="entry name" value="ABC_tran"/>
    <property type="match status" value="1"/>
</dbReference>
<evidence type="ECO:0000256" key="4">
    <source>
        <dbReference type="ARBA" id="ARBA00022840"/>
    </source>
</evidence>
<keyword evidence="2" id="KW-0813">Transport</keyword>
<dbReference type="PANTHER" id="PTHR42734">
    <property type="entry name" value="METAL TRANSPORT SYSTEM ATP-BINDING PROTEIN TM_0124-RELATED"/>
    <property type="match status" value="1"/>
</dbReference>
<dbReference type="PROSITE" id="PS00211">
    <property type="entry name" value="ABC_TRANSPORTER_1"/>
    <property type="match status" value="1"/>
</dbReference>
<evidence type="ECO:0000256" key="2">
    <source>
        <dbReference type="ARBA" id="ARBA00022448"/>
    </source>
</evidence>
<organism evidence="6 7">
    <name type="scientific">Candidatus Tidjanibacter faecipullorum</name>
    <dbReference type="NCBI Taxonomy" id="2838766"/>
    <lineage>
        <taxon>Bacteria</taxon>
        <taxon>Pseudomonadati</taxon>
        <taxon>Bacteroidota</taxon>
        <taxon>Bacteroidia</taxon>
        <taxon>Bacteroidales</taxon>
        <taxon>Rikenellaceae</taxon>
        <taxon>Tidjanibacter</taxon>
    </lineage>
</organism>
<gene>
    <name evidence="6" type="ORF">H9816_03840</name>
</gene>
<evidence type="ECO:0000313" key="6">
    <source>
        <dbReference type="EMBL" id="HIZ15027.1"/>
    </source>
</evidence>
<dbReference type="AlphaFoldDB" id="A0A9D2DDU1"/>